<dbReference type="FunFam" id="3.40.605.10:FF:000005">
    <property type="entry name" value="Succinate-semialdehyde dehydrogenase I"/>
    <property type="match status" value="1"/>
</dbReference>
<dbReference type="EMBL" id="CADEPI010000006">
    <property type="protein sequence ID" value="CAB3361471.1"/>
    <property type="molecule type" value="Genomic_DNA"/>
</dbReference>
<keyword evidence="7" id="KW-0520">NAD</keyword>
<dbReference type="NCBIfam" id="TIGR01780">
    <property type="entry name" value="SSADH"/>
    <property type="match status" value="1"/>
</dbReference>
<protein>
    <recommendedName>
        <fullName evidence="7">Succinate-semialdehyde dehydrogenase</fullName>
        <ecNumber evidence="7">1.2.1.24</ecNumber>
    </recommendedName>
</protein>
<dbReference type="InterPro" id="IPR016161">
    <property type="entry name" value="Ald_DH/histidinol_DH"/>
</dbReference>
<evidence type="ECO:0000256" key="2">
    <source>
        <dbReference type="ARBA" id="ARBA00005176"/>
    </source>
</evidence>
<dbReference type="OrthoDB" id="310895at2759"/>
<dbReference type="CDD" id="cd07103">
    <property type="entry name" value="ALDH_F5_SSADH_GabD"/>
    <property type="match status" value="1"/>
</dbReference>
<comment type="pathway">
    <text evidence="2 7">Amino-acid degradation; 4-aminobutanoate degradation.</text>
</comment>
<dbReference type="GO" id="GO:0004777">
    <property type="term" value="F:succinate-semialdehyde dehydrogenase (NAD+) activity"/>
    <property type="evidence" value="ECO:0007669"/>
    <property type="project" value="UniProtKB-UniRule"/>
</dbReference>
<evidence type="ECO:0000313" key="9">
    <source>
        <dbReference type="EMBL" id="CAB3361471.1"/>
    </source>
</evidence>
<feature type="domain" description="Aldehyde dehydrogenase" evidence="8">
    <location>
        <begin position="35"/>
        <end position="497"/>
    </location>
</feature>
<feature type="active site" evidence="5">
    <location>
        <position position="274"/>
    </location>
</feature>
<keyword evidence="10" id="KW-1185">Reference proteome</keyword>
<dbReference type="PANTHER" id="PTHR43353:SF5">
    <property type="entry name" value="SUCCINATE-SEMIALDEHYDE DEHYDROGENASE, MITOCHONDRIAL"/>
    <property type="match status" value="1"/>
</dbReference>
<keyword evidence="4 6" id="KW-0560">Oxidoreductase</keyword>
<evidence type="ECO:0000256" key="6">
    <source>
        <dbReference type="RuleBase" id="RU003345"/>
    </source>
</evidence>
<comment type="catalytic activity">
    <reaction evidence="7">
        <text>succinate semialdehyde + NAD(+) + H2O = succinate + NADH + 2 H(+)</text>
        <dbReference type="Rhea" id="RHEA:13217"/>
        <dbReference type="ChEBI" id="CHEBI:15377"/>
        <dbReference type="ChEBI" id="CHEBI:15378"/>
        <dbReference type="ChEBI" id="CHEBI:30031"/>
        <dbReference type="ChEBI" id="CHEBI:57540"/>
        <dbReference type="ChEBI" id="CHEBI:57706"/>
        <dbReference type="ChEBI" id="CHEBI:57945"/>
        <dbReference type="EC" id="1.2.1.24"/>
    </reaction>
</comment>
<proteinExistence type="inferred from homology"/>
<dbReference type="Pfam" id="PF00171">
    <property type="entry name" value="Aldedh"/>
    <property type="match status" value="1"/>
</dbReference>
<evidence type="ECO:0000256" key="1">
    <source>
        <dbReference type="ARBA" id="ARBA00003743"/>
    </source>
</evidence>
<dbReference type="GO" id="GO:0005739">
    <property type="term" value="C:mitochondrion"/>
    <property type="evidence" value="ECO:0007669"/>
    <property type="project" value="UniProtKB-SubCell"/>
</dbReference>
<dbReference type="FunFam" id="3.40.309.10:FF:000004">
    <property type="entry name" value="Succinate-semialdehyde dehydrogenase I"/>
    <property type="match status" value="1"/>
</dbReference>
<dbReference type="EC" id="1.2.1.24" evidence="7"/>
<evidence type="ECO:0000313" key="10">
    <source>
        <dbReference type="Proteomes" id="UP000494165"/>
    </source>
</evidence>
<comment type="subunit">
    <text evidence="7">Homotetramer.</text>
</comment>
<dbReference type="InterPro" id="IPR010102">
    <property type="entry name" value="Succ_semiAld_DH"/>
</dbReference>
<dbReference type="PROSITE" id="PS00687">
    <property type="entry name" value="ALDEHYDE_DEHYDR_GLU"/>
    <property type="match status" value="1"/>
</dbReference>
<dbReference type="InterPro" id="IPR016163">
    <property type="entry name" value="Ald_DH_C"/>
</dbReference>
<organism evidence="9 10">
    <name type="scientific">Cloeon dipterum</name>
    <dbReference type="NCBI Taxonomy" id="197152"/>
    <lineage>
        <taxon>Eukaryota</taxon>
        <taxon>Metazoa</taxon>
        <taxon>Ecdysozoa</taxon>
        <taxon>Arthropoda</taxon>
        <taxon>Hexapoda</taxon>
        <taxon>Insecta</taxon>
        <taxon>Pterygota</taxon>
        <taxon>Palaeoptera</taxon>
        <taxon>Ephemeroptera</taxon>
        <taxon>Pisciforma</taxon>
        <taxon>Baetidae</taxon>
        <taxon>Cloeon</taxon>
    </lineage>
</organism>
<dbReference type="Gene3D" id="3.40.309.10">
    <property type="entry name" value="Aldehyde Dehydrogenase, Chain A, domain 2"/>
    <property type="match status" value="1"/>
</dbReference>
<gene>
    <name evidence="9" type="ORF">CLODIP_2_CD15851</name>
</gene>
<reference evidence="9 10" key="1">
    <citation type="submission" date="2020-04" db="EMBL/GenBank/DDBJ databases">
        <authorList>
            <person name="Alioto T."/>
            <person name="Alioto T."/>
            <person name="Gomez Garrido J."/>
        </authorList>
    </citation>
    <scope>NUCLEOTIDE SEQUENCE [LARGE SCALE GENOMIC DNA]</scope>
</reference>
<comment type="caution">
    <text evidence="9">The sequence shown here is derived from an EMBL/GenBank/DDBJ whole genome shotgun (WGS) entry which is preliminary data.</text>
</comment>
<dbReference type="SUPFAM" id="SSF53720">
    <property type="entry name" value="ALDH-like"/>
    <property type="match status" value="1"/>
</dbReference>
<dbReference type="InterPro" id="IPR016162">
    <property type="entry name" value="Ald_DH_N"/>
</dbReference>
<dbReference type="AlphaFoldDB" id="A0A8S1BX67"/>
<evidence type="ECO:0000256" key="5">
    <source>
        <dbReference type="PROSITE-ProRule" id="PRU10007"/>
    </source>
</evidence>
<comment type="similarity">
    <text evidence="3 6">Belongs to the aldehyde dehydrogenase family.</text>
</comment>
<evidence type="ECO:0000256" key="7">
    <source>
        <dbReference type="RuleBase" id="RU365091"/>
    </source>
</evidence>
<evidence type="ECO:0000256" key="3">
    <source>
        <dbReference type="ARBA" id="ARBA00009986"/>
    </source>
</evidence>
<dbReference type="Proteomes" id="UP000494165">
    <property type="component" value="Unassembled WGS sequence"/>
</dbReference>
<dbReference type="Gene3D" id="3.40.605.10">
    <property type="entry name" value="Aldehyde Dehydrogenase, Chain A, domain 1"/>
    <property type="match status" value="1"/>
</dbReference>
<dbReference type="InterPro" id="IPR050740">
    <property type="entry name" value="Aldehyde_DH_Superfamily"/>
</dbReference>
<comment type="subcellular location">
    <subcellularLocation>
        <location evidence="7">Mitochondrion</location>
    </subcellularLocation>
</comment>
<accession>A0A8S1BX67</accession>
<sequence>MNVIGKLPFVIATRLSQQIRNMSLVRSLAFVNNQWVPASSGETFEVTNPANGQVLGQVPDMDVDDTEQAVNVAFEAFKTWEHTTAKERSVLLRKWYNLLEDNKDEIARIMTAESGKPLSEAAGEVAYANGFIDWFSEEARRIPGEIVASPTQTKEMMMIRRPIGVAALITPWNFPAAMITRKAGAALAAGCTCVIKPAEDTPLTALAMADLAAKAGIPKGVINVVTCSRKKAAEVGRVLCTSPQVAGLSFTGSTNVGKLLYEQCASTVKRVSLELGGNAPYIVFESADLEAAVKGTIACKFRNCGQTCVSANRLFIQESIFDQFVAKLEEAVKGLKVGDGAAAGVTQGPLINDAQATKVKQLVEDAVKKGAKVHLGGKPVSEMGTRFFQPTIISDVDHSMRVFNEEIFGPVAVCIPFKNEEEVLAIANSTRSGLAGYFYSNNLSQIWRVAKRLEVGMVGINEGLLSAPEAAFGGIKESGIGREGSHYGIEEYSYIKYLCFGHD</sequence>
<dbReference type="PANTHER" id="PTHR43353">
    <property type="entry name" value="SUCCINATE-SEMIALDEHYDE DEHYDROGENASE, MITOCHONDRIAL"/>
    <property type="match status" value="1"/>
</dbReference>
<dbReference type="GO" id="GO:0009450">
    <property type="term" value="P:gamma-aminobutyric acid catabolic process"/>
    <property type="evidence" value="ECO:0007669"/>
    <property type="project" value="UniProtKB-UniRule"/>
</dbReference>
<dbReference type="InterPro" id="IPR029510">
    <property type="entry name" value="Ald_DH_CS_GLU"/>
</dbReference>
<evidence type="ECO:0000259" key="8">
    <source>
        <dbReference type="Pfam" id="PF00171"/>
    </source>
</evidence>
<keyword evidence="7" id="KW-0496">Mitochondrion</keyword>
<dbReference type="InterPro" id="IPR015590">
    <property type="entry name" value="Aldehyde_DH_dom"/>
</dbReference>
<comment type="function">
    <text evidence="1">Catalyzes one step in the degradation of the inhibitory neurotransmitter gamma-aminobutyric acid (GABA).</text>
</comment>
<name>A0A8S1BX67_9INSE</name>
<evidence type="ECO:0000256" key="4">
    <source>
        <dbReference type="ARBA" id="ARBA00023002"/>
    </source>
</evidence>